<sequence length="267" mass="30788">MSQYRIEKNYGNVRRYKVPDTVVLGLDDMPQKFTLEAYDAARVQIVNTVNQVNTQAQYICEEFQIDRTRPFAIYAFIIAGPYWVLVDYTNNSLSPDFFTTAHSRRNGPYTRSQVPVPVAEDAGMEIDVGVEVPAEEEDAEDVVTTPGFPYGTEPRCLFKMRRLGDDDHDDDSEGDELGEDNDDLDDLNEDEGDEEEEAKSEGEMFNGEFSLDLPLRRYHINPILLMALRRIMGNNHDAFRRRIMGNNHDAFRRRMQNVSWFDCNYGN</sequence>
<evidence type="ECO:0000313" key="3">
    <source>
        <dbReference type="Proteomes" id="UP001150217"/>
    </source>
</evidence>
<proteinExistence type="predicted"/>
<organism evidence="2 3">
    <name type="scientific">Lentinula lateritia</name>
    <dbReference type="NCBI Taxonomy" id="40482"/>
    <lineage>
        <taxon>Eukaryota</taxon>
        <taxon>Fungi</taxon>
        <taxon>Dikarya</taxon>
        <taxon>Basidiomycota</taxon>
        <taxon>Agaricomycotina</taxon>
        <taxon>Agaricomycetes</taxon>
        <taxon>Agaricomycetidae</taxon>
        <taxon>Agaricales</taxon>
        <taxon>Marasmiineae</taxon>
        <taxon>Omphalotaceae</taxon>
        <taxon>Lentinula</taxon>
    </lineage>
</organism>
<keyword evidence="3" id="KW-1185">Reference proteome</keyword>
<accession>A0ABQ8V1T8</accession>
<dbReference type="EMBL" id="JANVFT010000094">
    <property type="protein sequence ID" value="KAJ4469821.1"/>
    <property type="molecule type" value="Genomic_DNA"/>
</dbReference>
<gene>
    <name evidence="2" type="ORF">C8R41DRAFT_870894</name>
</gene>
<reference evidence="2" key="1">
    <citation type="submission" date="2022-08" db="EMBL/GenBank/DDBJ databases">
        <title>A Global Phylogenomic Analysis of the Shiitake Genus Lentinula.</title>
        <authorList>
            <consortium name="DOE Joint Genome Institute"/>
            <person name="Sierra-Patev S."/>
            <person name="Min B."/>
            <person name="Naranjo-Ortiz M."/>
            <person name="Looney B."/>
            <person name="Konkel Z."/>
            <person name="Slot J.C."/>
            <person name="Sakamoto Y."/>
            <person name="Steenwyk J.L."/>
            <person name="Rokas A."/>
            <person name="Carro J."/>
            <person name="Camarero S."/>
            <person name="Ferreira P."/>
            <person name="Molpeceres G."/>
            <person name="Ruiz-Duenas F.J."/>
            <person name="Serrano A."/>
            <person name="Henrissat B."/>
            <person name="Drula E."/>
            <person name="Hughes K.W."/>
            <person name="Mata J.L."/>
            <person name="Ishikawa N.K."/>
            <person name="Vargas-Isla R."/>
            <person name="Ushijima S."/>
            <person name="Smith C.A."/>
            <person name="Ahrendt S."/>
            <person name="Andreopoulos W."/>
            <person name="He G."/>
            <person name="Labutti K."/>
            <person name="Lipzen A."/>
            <person name="Ng V."/>
            <person name="Riley R."/>
            <person name="Sandor L."/>
            <person name="Barry K."/>
            <person name="Martinez A.T."/>
            <person name="Xiao Y."/>
            <person name="Gibbons J.G."/>
            <person name="Terashima K."/>
            <person name="Grigoriev I.V."/>
            <person name="Hibbett D.S."/>
        </authorList>
    </citation>
    <scope>NUCLEOTIDE SEQUENCE</scope>
    <source>
        <strain evidence="2">RHP3577 ss4</strain>
    </source>
</reference>
<evidence type="ECO:0000313" key="2">
    <source>
        <dbReference type="EMBL" id="KAJ4469821.1"/>
    </source>
</evidence>
<comment type="caution">
    <text evidence="2">The sequence shown here is derived from an EMBL/GenBank/DDBJ whole genome shotgun (WGS) entry which is preliminary data.</text>
</comment>
<dbReference type="Proteomes" id="UP001150217">
    <property type="component" value="Unassembled WGS sequence"/>
</dbReference>
<name>A0ABQ8V1T8_9AGAR</name>
<feature type="compositionally biased region" description="Acidic residues" evidence="1">
    <location>
        <begin position="166"/>
        <end position="198"/>
    </location>
</feature>
<evidence type="ECO:0000256" key="1">
    <source>
        <dbReference type="SAM" id="MobiDB-lite"/>
    </source>
</evidence>
<protein>
    <submittedName>
        <fullName evidence="2">Uncharacterized protein</fullName>
    </submittedName>
</protein>
<feature type="region of interest" description="Disordered" evidence="1">
    <location>
        <begin position="162"/>
        <end position="205"/>
    </location>
</feature>